<gene>
    <name evidence="2" type="ORF">AORI_P002</name>
</gene>
<evidence type="ECO:0000256" key="1">
    <source>
        <dbReference type="SAM" id="MobiDB-lite"/>
    </source>
</evidence>
<keyword evidence="3" id="KW-1185">Reference proteome</keyword>
<organism evidence="2 3">
    <name type="scientific">Amycolatopsis keratiniphila</name>
    <dbReference type="NCBI Taxonomy" id="129921"/>
    <lineage>
        <taxon>Bacteria</taxon>
        <taxon>Bacillati</taxon>
        <taxon>Actinomycetota</taxon>
        <taxon>Actinomycetes</taxon>
        <taxon>Pseudonocardiales</taxon>
        <taxon>Pseudonocardiaceae</taxon>
        <taxon>Amycolatopsis</taxon>
        <taxon>Amycolatopsis japonica group</taxon>
    </lineage>
</organism>
<dbReference type="EMBL" id="CP003411">
    <property type="protein sequence ID" value="AHJ58517.1"/>
    <property type="molecule type" value="Genomic_DNA"/>
</dbReference>
<sequence length="164" mass="17508">MHTVKVSVATWLGSQVDACQETLERTFPAEQLKHFQETKDDPVLYAGYLMGRSDAAVDMKATLEKAHLGDRKIPVPEPGHTDTSSSPALGTPEAPEPLTVGELRAYLACRPDLADDLPVVVGGHDFDEPSRKLQGLADAVWTDAQGAFGGRLVIAAMGLGLSDL</sequence>
<dbReference type="AlphaFoldDB" id="W6HZG4"/>
<keyword evidence="2" id="KW-0614">Plasmid</keyword>
<name>W6HZG4_9PSEU</name>
<dbReference type="KEGG" id="aoi:AORI_P002"/>
<dbReference type="HOGENOM" id="CLU_1615588_0_0_11"/>
<evidence type="ECO:0000313" key="3">
    <source>
        <dbReference type="Proteomes" id="UP000013968"/>
    </source>
</evidence>
<protein>
    <submittedName>
        <fullName evidence="2">Uncharacterized protein</fullName>
    </submittedName>
</protein>
<proteinExistence type="predicted"/>
<feature type="region of interest" description="Disordered" evidence="1">
    <location>
        <begin position="68"/>
        <end position="96"/>
    </location>
</feature>
<geneLocation type="plasmid" evidence="2 3">
    <name>pXL100</name>
</geneLocation>
<accession>W6HZG4</accession>
<evidence type="ECO:0000313" key="2">
    <source>
        <dbReference type="EMBL" id="AHJ58517.1"/>
    </source>
</evidence>
<reference evidence="2 3" key="1">
    <citation type="journal article" date="2014" name="BMC Genomics">
        <title>Complete genome sequence and comparative genomic analyses of the vancomycin-producing Amycolatopsis orientalis.</title>
        <authorList>
            <person name="Xu L."/>
            <person name="Huang H."/>
            <person name="Wei W."/>
            <person name="Zhong Y."/>
            <person name="Tang B."/>
            <person name="Yuan H."/>
            <person name="Zhu L."/>
            <person name="Huang W."/>
            <person name="Ge M."/>
            <person name="Yang S."/>
            <person name="Zheng H."/>
            <person name="Jiang W."/>
            <person name="Chen D."/>
            <person name="Zhao G.P."/>
            <person name="Zhao W."/>
        </authorList>
    </citation>
    <scope>NUCLEOTIDE SEQUENCE [LARGE SCALE GENOMIC DNA]</scope>
    <source>
        <strain evidence="2 3">HCCB10007</strain>
        <plasmid evidence="2 3">pXL100</plasmid>
    </source>
</reference>
<dbReference type="Proteomes" id="UP000013968">
    <property type="component" value="Plasmid pXL100"/>
</dbReference>
<dbReference type="RefSeq" id="WP_024264295.1">
    <property type="nucleotide sequence ID" value="NC_023497.1"/>
</dbReference>